<feature type="transmembrane region" description="Helical" evidence="1">
    <location>
        <begin position="46"/>
        <end position="65"/>
    </location>
</feature>
<dbReference type="AlphaFoldDB" id="A0A016T392"/>
<keyword evidence="1" id="KW-0812">Transmembrane</keyword>
<accession>A0A016T392</accession>
<comment type="caution">
    <text evidence="2">The sequence shown here is derived from an EMBL/GenBank/DDBJ whole genome shotgun (WGS) entry which is preliminary data.</text>
</comment>
<protein>
    <submittedName>
        <fullName evidence="2">Uncharacterized protein</fullName>
    </submittedName>
</protein>
<gene>
    <name evidence="2" type="primary">Acey_s0143.g2421</name>
    <name evidence="2" type="ORF">Y032_0143g2421</name>
</gene>
<evidence type="ECO:0000256" key="1">
    <source>
        <dbReference type="SAM" id="Phobius"/>
    </source>
</evidence>
<feature type="transmembrane region" description="Helical" evidence="1">
    <location>
        <begin position="95"/>
        <end position="118"/>
    </location>
</feature>
<name>A0A016T392_9BILA</name>
<reference evidence="3" key="1">
    <citation type="journal article" date="2015" name="Nat. Genet.">
        <title>The genome and transcriptome of the zoonotic hookworm Ancylostoma ceylanicum identify infection-specific gene families.</title>
        <authorList>
            <person name="Schwarz E.M."/>
            <person name="Hu Y."/>
            <person name="Antoshechkin I."/>
            <person name="Miller M.M."/>
            <person name="Sternberg P.W."/>
            <person name="Aroian R.V."/>
        </authorList>
    </citation>
    <scope>NUCLEOTIDE SEQUENCE</scope>
    <source>
        <strain evidence="3">HY135</strain>
    </source>
</reference>
<sequence length="125" mass="13993">MEKNDLLSRELHNLLFREDSCSSGAVAARAFRGCGRATAIDAHCNIVCVGGFFVFIMAAASYFFLLDEARFRRFAPISRGLLRDSSTSRVELAQVYMTMMAFCLVHAAAFFMIAVFSYKLRTTHS</sequence>
<organism evidence="2 3">
    <name type="scientific">Ancylostoma ceylanicum</name>
    <dbReference type="NCBI Taxonomy" id="53326"/>
    <lineage>
        <taxon>Eukaryota</taxon>
        <taxon>Metazoa</taxon>
        <taxon>Ecdysozoa</taxon>
        <taxon>Nematoda</taxon>
        <taxon>Chromadorea</taxon>
        <taxon>Rhabditida</taxon>
        <taxon>Rhabditina</taxon>
        <taxon>Rhabditomorpha</taxon>
        <taxon>Strongyloidea</taxon>
        <taxon>Ancylostomatidae</taxon>
        <taxon>Ancylostomatinae</taxon>
        <taxon>Ancylostoma</taxon>
    </lineage>
</organism>
<evidence type="ECO:0000313" key="2">
    <source>
        <dbReference type="EMBL" id="EYB97157.1"/>
    </source>
</evidence>
<evidence type="ECO:0000313" key="3">
    <source>
        <dbReference type="Proteomes" id="UP000024635"/>
    </source>
</evidence>
<dbReference type="EMBL" id="JARK01001479">
    <property type="protein sequence ID" value="EYB97157.1"/>
    <property type="molecule type" value="Genomic_DNA"/>
</dbReference>
<keyword evidence="1" id="KW-0472">Membrane</keyword>
<proteinExistence type="predicted"/>
<dbReference type="Proteomes" id="UP000024635">
    <property type="component" value="Unassembled WGS sequence"/>
</dbReference>
<keyword evidence="1" id="KW-1133">Transmembrane helix</keyword>
<keyword evidence="3" id="KW-1185">Reference proteome</keyword>